<evidence type="ECO:0000313" key="1">
    <source>
        <dbReference type="EMBL" id="MBE9254045.1"/>
    </source>
</evidence>
<reference evidence="1 2" key="1">
    <citation type="submission" date="2020-10" db="EMBL/GenBank/DDBJ databases">
        <authorList>
            <person name="Castelo-Branco R."/>
            <person name="Eusebio N."/>
            <person name="Adriana R."/>
            <person name="Vieira A."/>
            <person name="Brugerolle De Fraissinette N."/>
            <person name="Rezende De Castro R."/>
            <person name="Schneider M.P."/>
            <person name="Vasconcelos V."/>
            <person name="Leao P.N."/>
        </authorList>
    </citation>
    <scope>NUCLEOTIDE SEQUENCE [LARGE SCALE GENOMIC DNA]</scope>
    <source>
        <strain evidence="1 2">LEGE 00031</strain>
    </source>
</reference>
<accession>A0ABR9VRR7</accession>
<sequence>MSLKKFKEEFLQQSQQAEGTGEEKKVVQLVMTPLFEEIGKNLNVDKLYIWTGRHNDNLVKLTLSDKRGSKTATAIFCFGNKQDAQRHPNFSKEEYQIQPIDIFNLLLHFATLPELDLLLVYNQKGHLNKYSQIERSGLIKDFQKLCWETGLVPRPVAETGHFGLA</sequence>
<dbReference type="Proteomes" id="UP000658720">
    <property type="component" value="Unassembled WGS sequence"/>
</dbReference>
<gene>
    <name evidence="1" type="ORF">IQ217_09365</name>
</gene>
<dbReference type="RefSeq" id="WP_194019731.1">
    <property type="nucleotide sequence ID" value="NZ_JADEVV010000022.1"/>
</dbReference>
<comment type="caution">
    <text evidence="1">The sequence shown here is derived from an EMBL/GenBank/DDBJ whole genome shotgun (WGS) entry which is preliminary data.</text>
</comment>
<evidence type="ECO:0000313" key="2">
    <source>
        <dbReference type="Proteomes" id="UP000658720"/>
    </source>
</evidence>
<dbReference type="EMBL" id="JADEVV010000022">
    <property type="protein sequence ID" value="MBE9254045.1"/>
    <property type="molecule type" value="Genomic_DNA"/>
</dbReference>
<organism evidence="1 2">
    <name type="scientific">Synechocystis salina LEGE 00031</name>
    <dbReference type="NCBI Taxonomy" id="1828736"/>
    <lineage>
        <taxon>Bacteria</taxon>
        <taxon>Bacillati</taxon>
        <taxon>Cyanobacteriota</taxon>
        <taxon>Cyanophyceae</taxon>
        <taxon>Synechococcales</taxon>
        <taxon>Merismopediaceae</taxon>
        <taxon>Synechocystis</taxon>
    </lineage>
</organism>
<keyword evidence="2" id="KW-1185">Reference proteome</keyword>
<proteinExistence type="predicted"/>
<name>A0ABR9VRR7_9SYNC</name>
<protein>
    <submittedName>
        <fullName evidence="1">Uncharacterized protein</fullName>
    </submittedName>
</protein>